<reference evidence="10 11" key="1">
    <citation type="journal article" date="2012" name="Genome Biol.">
        <title>The genome of the polar eukaryotic microalga coccomyxa subellipsoidea reveals traits of cold adaptation.</title>
        <authorList>
            <person name="Blanc G."/>
            <person name="Agarkova I."/>
            <person name="Grimwood J."/>
            <person name="Kuo A."/>
            <person name="Brueggeman A."/>
            <person name="Dunigan D."/>
            <person name="Gurnon J."/>
            <person name="Ladunga I."/>
            <person name="Lindquist E."/>
            <person name="Lucas S."/>
            <person name="Pangilinan J."/>
            <person name="Proschold T."/>
            <person name="Salamov A."/>
            <person name="Schmutz J."/>
            <person name="Weeks D."/>
            <person name="Yamada T."/>
            <person name="Claverie J.M."/>
            <person name="Grigoriev I."/>
            <person name="Van Etten J."/>
            <person name="Lomsadze A."/>
            <person name="Borodovsky M."/>
        </authorList>
    </citation>
    <scope>NUCLEOTIDE SEQUENCE [LARGE SCALE GENOMIC DNA]</scope>
    <source>
        <strain evidence="10 11">C-169</strain>
    </source>
</reference>
<dbReference type="Pfam" id="PF13424">
    <property type="entry name" value="TPR_12"/>
    <property type="match status" value="1"/>
</dbReference>
<dbReference type="RefSeq" id="XP_005652169.1">
    <property type="nucleotide sequence ID" value="XM_005652112.1"/>
</dbReference>
<feature type="repeat" description="TPR" evidence="8">
    <location>
        <begin position="348"/>
        <end position="381"/>
    </location>
</feature>
<dbReference type="KEGG" id="csl:COCSUDRAFT_52225"/>
<feature type="repeat" description="TPR" evidence="8">
    <location>
        <begin position="142"/>
        <end position="175"/>
    </location>
</feature>
<accession>I0ZAF6</accession>
<comment type="caution">
    <text evidence="10">The sequence shown here is derived from an EMBL/GenBank/DDBJ whole genome shotgun (WGS) entry which is preliminary data.</text>
</comment>
<protein>
    <recommendedName>
        <fullName evidence="3">protein O-GlcNAc transferase</fullName>
        <ecNumber evidence="3">2.4.1.255</ecNumber>
    </recommendedName>
</protein>
<evidence type="ECO:0000256" key="1">
    <source>
        <dbReference type="ARBA" id="ARBA00004922"/>
    </source>
</evidence>
<dbReference type="EMBL" id="AGSI01000001">
    <property type="protein sequence ID" value="EIE27625.1"/>
    <property type="molecule type" value="Genomic_DNA"/>
</dbReference>
<name>I0ZAF6_COCSC</name>
<keyword evidence="11" id="KW-1185">Reference proteome</keyword>
<dbReference type="UniPathway" id="UPA00378"/>
<dbReference type="AlphaFoldDB" id="I0ZAF6"/>
<dbReference type="eggNOG" id="KOG4626">
    <property type="taxonomic scope" value="Eukaryota"/>
</dbReference>
<sequence>MLMQRVLSSGMAGPSGHDHQALVNSNLQPGMYSGQQLHGRPLGTMSHGQALVPSHGQALQPSGSQGYMGISAKVESVLKDAHEAYRNGEFTQALQLCHAIYPQNAHRTDLLLLIGAVYYQLGQYEQCIAFNDRCILLDAQMAEAHANLANALQQLGNFDMAIVYYQSALRLKPTFTDAYNNMASALVQKGLVPAALQCYQTALAVNPNLVDVHTNLGDLWRAQGPSGQSEAQRCYAEALRVDVRHAPAWRGLGDLMRERGEHQSAVACYQEAVRARPGYADAFTGMGISLKELKRREEAEACFQQVVRLRPGCSLSLGNLAGVYYEQGKLEQAIATYREALVHEPNFPEAYNNLGNALREAGRADEAIQCYTLCIQLQLARPPAATPSGRNISPLPAVAAQAQSQRLSVAYNNLGGILKMQGRAAEAIACYEHVALLQPESAEAHANLASCYKDAARQDAAITSYRRALTLRPDFPEAFANLVHSLQCVCEWRDRPALFQRMEVEVRNDLQMGRLPPVQPFHAMAYPFNADLALAISQKYAQFCAITASRMRAPQLAHPAARPLAPGERLRIAYVSSDFGNHPLSHLMGSVFGLHDRSRVEIFCYALSASDNSEWRQRIEMEAEHFLDVSAWSVPDIAGKMSADGIHIGVNLNGYTKGARNEIFALQPAPVQTSYMGFPATMGASFLPYLITDKVVAPDSCRPCYSENLALMPNCYFVNDYKHAHMDVLDEANLPSRTEVGLPEDRIVYSCSNQLYKYDPETFTTWCNILRRVPNSVLWLLRFPPYGEPRIRAEAAARGVDPARIIFTDVAAKPLHIRRSGIADVFLDTPLCNAHTTGCDVLWGGCPMVTLPLERMASRVAASLCYATGLGHEMVVSSQHEYEDRAVELGLNHAMRLSLRERLKRARLTCPLFDTAGWVPDLEKVFFRMWDVHCEGRGPRPFEVQ</sequence>
<dbReference type="SMART" id="SM00028">
    <property type="entry name" value="TPR"/>
    <property type="match status" value="9"/>
</dbReference>
<dbReference type="Proteomes" id="UP000007264">
    <property type="component" value="Unassembled WGS sequence"/>
</dbReference>
<dbReference type="OrthoDB" id="421121at2759"/>
<dbReference type="InterPro" id="IPR011990">
    <property type="entry name" value="TPR-like_helical_dom_sf"/>
</dbReference>
<dbReference type="PANTHER" id="PTHR44998:SF1">
    <property type="entry name" value="UDP-N-ACETYLGLUCOSAMINE--PEPTIDE N-ACETYLGLUCOSAMINYLTRANSFERASE 110 KDA SUBUNIT"/>
    <property type="match status" value="1"/>
</dbReference>
<feature type="repeat" description="TPR" evidence="8">
    <location>
        <begin position="442"/>
        <end position="475"/>
    </location>
</feature>
<dbReference type="EC" id="2.4.1.255" evidence="3"/>
<feature type="repeat" description="TPR" evidence="8">
    <location>
        <begin position="280"/>
        <end position="313"/>
    </location>
</feature>
<keyword evidence="7 8" id="KW-0802">TPR repeat</keyword>
<dbReference type="Gene3D" id="1.25.40.10">
    <property type="entry name" value="Tetratricopeptide repeat domain"/>
    <property type="match status" value="4"/>
</dbReference>
<keyword evidence="5" id="KW-0808">Transferase</keyword>
<dbReference type="Gene3D" id="3.40.50.2000">
    <property type="entry name" value="Glycogen Phosphorylase B"/>
    <property type="match status" value="1"/>
</dbReference>
<feature type="repeat" description="TPR" evidence="8">
    <location>
        <begin position="246"/>
        <end position="279"/>
    </location>
</feature>
<feature type="repeat" description="TPR" evidence="8">
    <location>
        <begin position="408"/>
        <end position="441"/>
    </location>
</feature>
<feature type="repeat" description="TPR" evidence="8">
    <location>
        <begin position="314"/>
        <end position="347"/>
    </location>
</feature>
<dbReference type="PROSITE" id="PS50293">
    <property type="entry name" value="TPR_REGION"/>
    <property type="match status" value="1"/>
</dbReference>
<evidence type="ECO:0000259" key="9">
    <source>
        <dbReference type="Pfam" id="PF13844"/>
    </source>
</evidence>
<evidence type="ECO:0000256" key="8">
    <source>
        <dbReference type="PROSITE-ProRule" id="PRU00339"/>
    </source>
</evidence>
<feature type="domain" description="O-GlcNAc transferase C-terminal" evidence="9">
    <location>
        <begin position="732"/>
        <end position="919"/>
    </location>
</feature>
<dbReference type="STRING" id="574566.I0ZAF6"/>
<evidence type="ECO:0000313" key="10">
    <source>
        <dbReference type="EMBL" id="EIE27625.1"/>
    </source>
</evidence>
<dbReference type="FunFam" id="3.40.50.2000:FF:000070">
    <property type="entry name" value="probable UDP-N-acetylglucosamine--peptide N-acetylglucosaminyltransferase SEC"/>
    <property type="match status" value="1"/>
</dbReference>
<dbReference type="GeneID" id="17045640"/>
<proteinExistence type="inferred from homology"/>
<dbReference type="Pfam" id="PF13181">
    <property type="entry name" value="TPR_8"/>
    <property type="match status" value="2"/>
</dbReference>
<evidence type="ECO:0000256" key="2">
    <source>
        <dbReference type="ARBA" id="ARBA00005386"/>
    </source>
</evidence>
<dbReference type="SUPFAM" id="SSF48452">
    <property type="entry name" value="TPR-like"/>
    <property type="match status" value="2"/>
</dbReference>
<dbReference type="Pfam" id="PF13432">
    <property type="entry name" value="TPR_16"/>
    <property type="match status" value="1"/>
</dbReference>
<dbReference type="InterPro" id="IPR029489">
    <property type="entry name" value="OGT/SEC/SPY_C"/>
</dbReference>
<dbReference type="PANTHER" id="PTHR44998">
    <property type="match status" value="1"/>
</dbReference>
<evidence type="ECO:0000256" key="7">
    <source>
        <dbReference type="ARBA" id="ARBA00022803"/>
    </source>
</evidence>
<evidence type="ECO:0000256" key="4">
    <source>
        <dbReference type="ARBA" id="ARBA00022676"/>
    </source>
</evidence>
<dbReference type="Pfam" id="PF13844">
    <property type="entry name" value="Glyco_transf_41"/>
    <property type="match status" value="2"/>
</dbReference>
<feature type="domain" description="O-GlcNAc transferase C-terminal" evidence="9">
    <location>
        <begin position="489"/>
        <end position="725"/>
    </location>
</feature>
<evidence type="ECO:0000313" key="11">
    <source>
        <dbReference type="Proteomes" id="UP000007264"/>
    </source>
</evidence>
<dbReference type="Pfam" id="PF00515">
    <property type="entry name" value="TPR_1"/>
    <property type="match status" value="1"/>
</dbReference>
<dbReference type="GO" id="GO:0006493">
    <property type="term" value="P:protein O-linked glycosylation"/>
    <property type="evidence" value="ECO:0007669"/>
    <property type="project" value="TreeGrafter"/>
</dbReference>
<dbReference type="GO" id="GO:0097363">
    <property type="term" value="F:protein O-acetylglucosaminyltransferase activity"/>
    <property type="evidence" value="ECO:0007669"/>
    <property type="project" value="UniProtKB-EC"/>
</dbReference>
<dbReference type="InterPro" id="IPR019734">
    <property type="entry name" value="TPR_rpt"/>
</dbReference>
<dbReference type="Gene3D" id="3.40.50.11380">
    <property type="match status" value="1"/>
</dbReference>
<organism evidence="10 11">
    <name type="scientific">Coccomyxa subellipsoidea (strain C-169)</name>
    <name type="common">Green microalga</name>
    <dbReference type="NCBI Taxonomy" id="574566"/>
    <lineage>
        <taxon>Eukaryota</taxon>
        <taxon>Viridiplantae</taxon>
        <taxon>Chlorophyta</taxon>
        <taxon>core chlorophytes</taxon>
        <taxon>Trebouxiophyceae</taxon>
        <taxon>Trebouxiophyceae incertae sedis</taxon>
        <taxon>Coccomyxaceae</taxon>
        <taxon>Coccomyxa</taxon>
        <taxon>Coccomyxa subellipsoidea</taxon>
    </lineage>
</organism>
<gene>
    <name evidence="10" type="ORF">COCSUDRAFT_52225</name>
</gene>
<keyword evidence="6" id="KW-0677">Repeat</keyword>
<evidence type="ECO:0000256" key="6">
    <source>
        <dbReference type="ARBA" id="ARBA00022737"/>
    </source>
</evidence>
<feature type="repeat" description="TPR" evidence="8">
    <location>
        <begin position="176"/>
        <end position="209"/>
    </location>
</feature>
<evidence type="ECO:0000256" key="5">
    <source>
        <dbReference type="ARBA" id="ARBA00022679"/>
    </source>
</evidence>
<dbReference type="Pfam" id="PF13414">
    <property type="entry name" value="TPR_11"/>
    <property type="match status" value="2"/>
</dbReference>
<comment type="pathway">
    <text evidence="1">Protein modification; protein glycosylation.</text>
</comment>
<dbReference type="PROSITE" id="PS50005">
    <property type="entry name" value="TPR"/>
    <property type="match status" value="8"/>
</dbReference>
<comment type="similarity">
    <text evidence="2">Belongs to the glycosyltransferase 41 family. O-GlcNAc transferase subfamily.</text>
</comment>
<keyword evidence="4" id="KW-0328">Glycosyltransferase</keyword>
<evidence type="ECO:0000256" key="3">
    <source>
        <dbReference type="ARBA" id="ARBA00011970"/>
    </source>
</evidence>